<keyword evidence="2" id="KW-0723">Serine/threonine-protein kinase</keyword>
<proteinExistence type="inferred from homology"/>
<dbReference type="InterPro" id="IPR050205">
    <property type="entry name" value="CDPK_Ser/Thr_kinases"/>
</dbReference>
<keyword evidence="4" id="KW-0547">Nucleotide-binding</keyword>
<name>A0A2U1M7I4_ARTAN</name>
<dbReference type="SUPFAM" id="SSF56112">
    <property type="entry name" value="Protein kinase-like (PK-like)"/>
    <property type="match status" value="1"/>
</dbReference>
<dbReference type="Proteomes" id="UP000245207">
    <property type="component" value="Unassembled WGS sequence"/>
</dbReference>
<organism evidence="8 9">
    <name type="scientific">Artemisia annua</name>
    <name type="common">Sweet wormwood</name>
    <dbReference type="NCBI Taxonomy" id="35608"/>
    <lineage>
        <taxon>Eukaryota</taxon>
        <taxon>Viridiplantae</taxon>
        <taxon>Streptophyta</taxon>
        <taxon>Embryophyta</taxon>
        <taxon>Tracheophyta</taxon>
        <taxon>Spermatophyta</taxon>
        <taxon>Magnoliopsida</taxon>
        <taxon>eudicotyledons</taxon>
        <taxon>Gunneridae</taxon>
        <taxon>Pentapetalae</taxon>
        <taxon>asterids</taxon>
        <taxon>campanulids</taxon>
        <taxon>Asterales</taxon>
        <taxon>Asteraceae</taxon>
        <taxon>Asteroideae</taxon>
        <taxon>Anthemideae</taxon>
        <taxon>Artemisiinae</taxon>
        <taxon>Artemisia</taxon>
    </lineage>
</organism>
<keyword evidence="9" id="KW-1185">Reference proteome</keyword>
<protein>
    <submittedName>
        <fullName evidence="8">Calcium-dependent/calmodulin-independent protein kinase</fullName>
    </submittedName>
</protein>
<evidence type="ECO:0000313" key="9">
    <source>
        <dbReference type="Proteomes" id="UP000245207"/>
    </source>
</evidence>
<dbReference type="GO" id="GO:0004674">
    <property type="term" value="F:protein serine/threonine kinase activity"/>
    <property type="evidence" value="ECO:0007669"/>
    <property type="project" value="UniProtKB-KW"/>
</dbReference>
<evidence type="ECO:0000256" key="6">
    <source>
        <dbReference type="ARBA" id="ARBA00022840"/>
    </source>
</evidence>
<evidence type="ECO:0000256" key="5">
    <source>
        <dbReference type="ARBA" id="ARBA00022777"/>
    </source>
</evidence>
<evidence type="ECO:0000256" key="3">
    <source>
        <dbReference type="ARBA" id="ARBA00022679"/>
    </source>
</evidence>
<evidence type="ECO:0000256" key="1">
    <source>
        <dbReference type="ARBA" id="ARBA00005354"/>
    </source>
</evidence>
<accession>A0A2U1M7I4</accession>
<feature type="domain" description="Protein kinase" evidence="7">
    <location>
        <begin position="1"/>
        <end position="85"/>
    </location>
</feature>
<gene>
    <name evidence="8" type="ORF">CTI12_AA411580</name>
</gene>
<comment type="caution">
    <text evidence="8">The sequence shown here is derived from an EMBL/GenBank/DDBJ whole genome shotgun (WGS) entry which is preliminary data.</text>
</comment>
<dbReference type="PROSITE" id="PS50011">
    <property type="entry name" value="PROTEIN_KINASE_DOM"/>
    <property type="match status" value="1"/>
</dbReference>
<dbReference type="PANTHER" id="PTHR24349">
    <property type="entry name" value="SERINE/THREONINE-PROTEIN KINASE"/>
    <property type="match status" value="1"/>
</dbReference>
<dbReference type="STRING" id="35608.A0A2U1M7I4"/>
<keyword evidence="5 8" id="KW-0418">Kinase</keyword>
<sequence length="85" mass="9675">MELCIGGELFDTIIQRGYYNETKAAKLTKIIVGVVEVRHSLGVMHRYMKAVRLHDTRLVERNDTIASFCMAITQGQEQFNSEDIA</sequence>
<comment type="similarity">
    <text evidence="1">Belongs to the protein kinase superfamily. CAMK Ser/Thr protein kinase family. CaMK subfamily.</text>
</comment>
<dbReference type="EMBL" id="PKPP01006242">
    <property type="protein sequence ID" value="PWA57174.1"/>
    <property type="molecule type" value="Genomic_DNA"/>
</dbReference>
<keyword evidence="6" id="KW-0067">ATP-binding</keyword>
<dbReference type="AlphaFoldDB" id="A0A2U1M7I4"/>
<dbReference type="InterPro" id="IPR011009">
    <property type="entry name" value="Kinase-like_dom_sf"/>
</dbReference>
<dbReference type="Gene3D" id="1.10.510.10">
    <property type="entry name" value="Transferase(Phosphotransferase) domain 1"/>
    <property type="match status" value="1"/>
</dbReference>
<dbReference type="InterPro" id="IPR000719">
    <property type="entry name" value="Prot_kinase_dom"/>
</dbReference>
<evidence type="ECO:0000256" key="4">
    <source>
        <dbReference type="ARBA" id="ARBA00022741"/>
    </source>
</evidence>
<evidence type="ECO:0000256" key="2">
    <source>
        <dbReference type="ARBA" id="ARBA00022527"/>
    </source>
</evidence>
<evidence type="ECO:0000259" key="7">
    <source>
        <dbReference type="PROSITE" id="PS50011"/>
    </source>
</evidence>
<reference evidence="8 9" key="1">
    <citation type="journal article" date="2018" name="Mol. Plant">
        <title>The genome of Artemisia annua provides insight into the evolution of Asteraceae family and artemisinin biosynthesis.</title>
        <authorList>
            <person name="Shen Q."/>
            <person name="Zhang L."/>
            <person name="Liao Z."/>
            <person name="Wang S."/>
            <person name="Yan T."/>
            <person name="Shi P."/>
            <person name="Liu M."/>
            <person name="Fu X."/>
            <person name="Pan Q."/>
            <person name="Wang Y."/>
            <person name="Lv Z."/>
            <person name="Lu X."/>
            <person name="Zhang F."/>
            <person name="Jiang W."/>
            <person name="Ma Y."/>
            <person name="Chen M."/>
            <person name="Hao X."/>
            <person name="Li L."/>
            <person name="Tang Y."/>
            <person name="Lv G."/>
            <person name="Zhou Y."/>
            <person name="Sun X."/>
            <person name="Brodelius P.E."/>
            <person name="Rose J.K.C."/>
            <person name="Tang K."/>
        </authorList>
    </citation>
    <scope>NUCLEOTIDE SEQUENCE [LARGE SCALE GENOMIC DNA]</scope>
    <source>
        <strain evidence="9">cv. Huhao1</strain>
        <tissue evidence="8">Leaf</tissue>
    </source>
</reference>
<dbReference type="GO" id="GO:0005524">
    <property type="term" value="F:ATP binding"/>
    <property type="evidence" value="ECO:0007669"/>
    <property type="project" value="UniProtKB-KW"/>
</dbReference>
<evidence type="ECO:0000313" key="8">
    <source>
        <dbReference type="EMBL" id="PWA57174.1"/>
    </source>
</evidence>
<dbReference type="OrthoDB" id="1709184at2759"/>
<keyword evidence="3" id="KW-0808">Transferase</keyword>